<feature type="domain" description="Pyrrolo-quinoline quinone repeat" evidence="1">
    <location>
        <begin position="375"/>
        <end position="438"/>
    </location>
</feature>
<evidence type="ECO:0000313" key="2">
    <source>
        <dbReference type="EMBL" id="RST30328.1"/>
    </source>
</evidence>
<feature type="domain" description="Pyrrolo-quinoline quinone repeat" evidence="1">
    <location>
        <begin position="121"/>
        <end position="359"/>
    </location>
</feature>
<evidence type="ECO:0000313" key="3">
    <source>
        <dbReference type="Proteomes" id="UP000274661"/>
    </source>
</evidence>
<comment type="caution">
    <text evidence="2">The sequence shown here is derived from an EMBL/GenBank/DDBJ whole genome shotgun (WGS) entry which is preliminary data.</text>
</comment>
<organism evidence="2 3">
    <name type="scientific">Sphingomonas ginkgonis</name>
    <dbReference type="NCBI Taxonomy" id="2315330"/>
    <lineage>
        <taxon>Bacteria</taxon>
        <taxon>Pseudomonadati</taxon>
        <taxon>Pseudomonadota</taxon>
        <taxon>Alphaproteobacteria</taxon>
        <taxon>Sphingomonadales</taxon>
        <taxon>Sphingomonadaceae</taxon>
        <taxon>Sphingomonas</taxon>
    </lineage>
</organism>
<dbReference type="Pfam" id="PF13360">
    <property type="entry name" value="PQQ_2"/>
    <property type="match status" value="2"/>
</dbReference>
<dbReference type="InterPro" id="IPR018391">
    <property type="entry name" value="PQQ_b-propeller_rpt"/>
</dbReference>
<gene>
    <name evidence="2" type="ORF">HMF7854_05440</name>
</gene>
<dbReference type="OrthoDB" id="5290752at2"/>
<dbReference type="Gene3D" id="2.130.10.10">
    <property type="entry name" value="YVTN repeat-like/Quinoprotein amine dehydrogenase"/>
    <property type="match status" value="1"/>
</dbReference>
<protein>
    <submittedName>
        <fullName evidence="2">Pyrrolo-quinoline quinone</fullName>
    </submittedName>
</protein>
<dbReference type="PANTHER" id="PTHR34512:SF30">
    <property type="entry name" value="OUTER MEMBRANE PROTEIN ASSEMBLY FACTOR BAMB"/>
    <property type="match status" value="1"/>
</dbReference>
<dbReference type="Proteomes" id="UP000274661">
    <property type="component" value="Unassembled WGS sequence"/>
</dbReference>
<dbReference type="AlphaFoldDB" id="A0A429V8S3"/>
<dbReference type="InterPro" id="IPR015943">
    <property type="entry name" value="WD40/YVTN_repeat-like_dom_sf"/>
</dbReference>
<dbReference type="EMBL" id="RWJF01000001">
    <property type="protein sequence ID" value="RST30328.1"/>
    <property type="molecule type" value="Genomic_DNA"/>
</dbReference>
<dbReference type="SMART" id="SM00564">
    <property type="entry name" value="PQQ"/>
    <property type="match status" value="7"/>
</dbReference>
<dbReference type="PROSITE" id="PS51257">
    <property type="entry name" value="PROKAR_LIPOPROTEIN"/>
    <property type="match status" value="1"/>
</dbReference>
<keyword evidence="3" id="KW-1185">Reference proteome</keyword>
<dbReference type="InterPro" id="IPR011047">
    <property type="entry name" value="Quinoprotein_ADH-like_sf"/>
</dbReference>
<evidence type="ECO:0000259" key="1">
    <source>
        <dbReference type="Pfam" id="PF13360"/>
    </source>
</evidence>
<reference evidence="2 3" key="1">
    <citation type="submission" date="2018-12" db="EMBL/GenBank/DDBJ databases">
        <title>Sphingomonas sp. HMF7854 Genome sequencing and assembly.</title>
        <authorList>
            <person name="Cha I."/>
            <person name="Kang H."/>
            <person name="Kim H."/>
            <person name="Kang J."/>
            <person name="Joh K."/>
        </authorList>
    </citation>
    <scope>NUCLEOTIDE SEQUENCE [LARGE SCALE GENOMIC DNA]</scope>
    <source>
        <strain evidence="2 3">HMF7854</strain>
    </source>
</reference>
<sequence>MNRRIILLLAATILASGCSVINKKRPTTPVLGNRVSVLTNEADISIDPATAAAPFSIPEPVANADWAQPGGDSDKAMNHVALGSRLATAWTAQIGAGATLRARLAAAPVVAGGKVFTIDANSTVRAFDARTGRQLWATQFGSERRNEASLFGGGLAVDNGRVFATNGLGYVAALSTENGGRVWQVHPGGPLRGSPSVSGGTLYVMSQDNQLYSLKEQDGSTNWSAAAALEIAGVFGAGSPAIAQGTVVAGFSSGELNAYRYENGRLVWQDALQRTSINNSVSSLSDIDADPIIDNGQVFAVGQGGRMVSLDLVSGQRIWELNIAGISTPWVAGDWLFVTTDDAKLVAIARQTGKVRWINQLPRWLKPKAKTGPIHYDGPILAGGRLIVTGTNGAVINVDPATGAFQNQSSVGASISLPPVVAGQTLYVLDDRGRLTAFR</sequence>
<accession>A0A429V8S3</accession>
<dbReference type="InterPro" id="IPR002372">
    <property type="entry name" value="PQQ_rpt_dom"/>
</dbReference>
<proteinExistence type="predicted"/>
<name>A0A429V8S3_9SPHN</name>
<dbReference type="SUPFAM" id="SSF50998">
    <property type="entry name" value="Quinoprotein alcohol dehydrogenase-like"/>
    <property type="match status" value="1"/>
</dbReference>
<dbReference type="PANTHER" id="PTHR34512">
    <property type="entry name" value="CELL SURFACE PROTEIN"/>
    <property type="match status" value="1"/>
</dbReference>
<dbReference type="RefSeq" id="WP_126718160.1">
    <property type="nucleotide sequence ID" value="NZ_RWJF01000001.1"/>
</dbReference>